<name>A0A2N0DD19_RHISU</name>
<dbReference type="EMBL" id="CP104143">
    <property type="protein sequence ID" value="UWU14195.1"/>
    <property type="molecule type" value="Genomic_DNA"/>
</dbReference>
<accession>A0A2N0DD19</accession>
<keyword evidence="5" id="KW-1185">Reference proteome</keyword>
<organism evidence="2 4">
    <name type="scientific">Rhizobium sullae</name>
    <name type="common">Rhizobium hedysari</name>
    <dbReference type="NCBI Taxonomy" id="50338"/>
    <lineage>
        <taxon>Bacteria</taxon>
        <taxon>Pseudomonadati</taxon>
        <taxon>Pseudomonadota</taxon>
        <taxon>Alphaproteobacteria</taxon>
        <taxon>Hyphomicrobiales</taxon>
        <taxon>Rhizobiaceae</taxon>
        <taxon>Rhizobium/Agrobacterium group</taxon>
        <taxon>Rhizobium</taxon>
    </lineage>
</organism>
<evidence type="ECO:0000256" key="1">
    <source>
        <dbReference type="SAM" id="Phobius"/>
    </source>
</evidence>
<feature type="transmembrane region" description="Helical" evidence="1">
    <location>
        <begin position="7"/>
        <end position="27"/>
    </location>
</feature>
<reference evidence="2 4" key="1">
    <citation type="submission" date="2017-11" db="EMBL/GenBank/DDBJ databases">
        <authorList>
            <person name="Han C.G."/>
        </authorList>
    </citation>
    <scope>NUCLEOTIDE SEQUENCE [LARGE SCALE GENOMIC DNA]</scope>
    <source>
        <strain evidence="2 4">HCNT1</strain>
    </source>
</reference>
<feature type="transmembrane region" description="Helical" evidence="1">
    <location>
        <begin position="71"/>
        <end position="89"/>
    </location>
</feature>
<evidence type="ECO:0000313" key="3">
    <source>
        <dbReference type="EMBL" id="UWU14195.1"/>
    </source>
</evidence>
<proteinExistence type="predicted"/>
<dbReference type="Proteomes" id="UP001060123">
    <property type="component" value="Chromosome"/>
</dbReference>
<keyword evidence="1" id="KW-1133">Transmembrane helix</keyword>
<feature type="transmembrane region" description="Helical" evidence="1">
    <location>
        <begin position="33"/>
        <end position="51"/>
    </location>
</feature>
<feature type="transmembrane region" description="Helical" evidence="1">
    <location>
        <begin position="95"/>
        <end position="117"/>
    </location>
</feature>
<sequence>MEKRSIAVAYAVPLILMAIVLASSYALGDGPAVIFRKVLFAPVFLLAIKGLRTFFPQHLDRTRSFSTQAEFQLLNALLLSAFLISVGPYESLRIIPLICAFAGMAILIAGWNLAFYWHDRGRAQD</sequence>
<keyword evidence="1" id="KW-0812">Transmembrane</keyword>
<dbReference type="AlphaFoldDB" id="A0A2N0DD19"/>
<protein>
    <submittedName>
        <fullName evidence="2">Uncharacterized protein</fullName>
    </submittedName>
</protein>
<dbReference type="RefSeq" id="WP_051336586.1">
    <property type="nucleotide sequence ID" value="NZ_CP104143.1"/>
</dbReference>
<evidence type="ECO:0000313" key="2">
    <source>
        <dbReference type="EMBL" id="PKA43956.1"/>
    </source>
</evidence>
<dbReference type="Proteomes" id="UP000232164">
    <property type="component" value="Unassembled WGS sequence"/>
</dbReference>
<reference evidence="3" key="3">
    <citation type="submission" date="2022-09" db="EMBL/GenBank/DDBJ databases">
        <title>Australian commercial rhizobial inoculants.</title>
        <authorList>
            <person name="Kohlmeier M.G."/>
            <person name="O'Hara G.W."/>
            <person name="Colombi E."/>
            <person name="Ramsay J.P."/>
            <person name="Terpolilli J."/>
        </authorList>
    </citation>
    <scope>NUCLEOTIDE SEQUENCE</scope>
    <source>
        <strain evidence="3">WSM1592</strain>
    </source>
</reference>
<gene>
    <name evidence="2" type="ORF">CWR43_06485</name>
    <name evidence="3" type="ORF">N2599_19100</name>
</gene>
<dbReference type="EMBL" id="PIQN01000005">
    <property type="protein sequence ID" value="PKA43956.1"/>
    <property type="molecule type" value="Genomic_DNA"/>
</dbReference>
<keyword evidence="1" id="KW-0472">Membrane</keyword>
<reference evidence="2 4" key="2">
    <citation type="submission" date="2017-12" db="EMBL/GenBank/DDBJ databases">
        <title>Genome sequence of Rhizobium sullae HCNT1 isolated from Sulla coronaria nodules and featuring peculiar denitrification phenotypes.</title>
        <authorList>
            <person name="De Diego-Diaz B."/>
            <person name="Treu L."/>
            <person name="Campanaro S."/>
            <person name="Da Silva Duarte V."/>
            <person name="Basaglia M."/>
            <person name="Favaro L."/>
            <person name="Casella S."/>
            <person name="Squartini A."/>
        </authorList>
    </citation>
    <scope>NUCLEOTIDE SEQUENCE [LARGE SCALE GENOMIC DNA]</scope>
    <source>
        <strain evidence="2 4">HCNT1</strain>
    </source>
</reference>
<evidence type="ECO:0000313" key="5">
    <source>
        <dbReference type="Proteomes" id="UP001060123"/>
    </source>
</evidence>
<evidence type="ECO:0000313" key="4">
    <source>
        <dbReference type="Proteomes" id="UP000232164"/>
    </source>
</evidence>